<evidence type="ECO:0000313" key="3">
    <source>
        <dbReference type="Proteomes" id="UP000073492"/>
    </source>
</evidence>
<dbReference type="EMBL" id="LFZO01000052">
    <property type="protein sequence ID" value="KXT15721.1"/>
    <property type="molecule type" value="Genomic_DNA"/>
</dbReference>
<reference evidence="2 3" key="1">
    <citation type="submission" date="2015-07" db="EMBL/GenBank/DDBJ databases">
        <title>Comparative genomics of the Sigatoka disease complex on banana suggests a link between parallel evolutionary changes in Pseudocercospora fijiensis and Pseudocercospora eumusae and increased virulence on the banana host.</title>
        <authorList>
            <person name="Chang T.-C."/>
            <person name="Salvucci A."/>
            <person name="Crous P.W."/>
            <person name="Stergiopoulos I."/>
        </authorList>
    </citation>
    <scope>NUCLEOTIDE SEQUENCE [LARGE SCALE GENOMIC DNA]</scope>
    <source>
        <strain evidence="2 3">CBS 116634</strain>
    </source>
</reference>
<dbReference type="OrthoDB" id="16262at2759"/>
<proteinExistence type="predicted"/>
<name>A0A139ILU0_9PEZI</name>
<dbReference type="Proteomes" id="UP000073492">
    <property type="component" value="Unassembled WGS sequence"/>
</dbReference>
<dbReference type="AlphaFoldDB" id="A0A139ILU0"/>
<keyword evidence="3" id="KW-1185">Reference proteome</keyword>
<protein>
    <submittedName>
        <fullName evidence="2">Uncharacterized protein</fullName>
    </submittedName>
</protein>
<accession>A0A139ILU0</accession>
<comment type="caution">
    <text evidence="2">The sequence shown here is derived from an EMBL/GenBank/DDBJ whole genome shotgun (WGS) entry which is preliminary data.</text>
</comment>
<evidence type="ECO:0000256" key="1">
    <source>
        <dbReference type="SAM" id="MobiDB-lite"/>
    </source>
</evidence>
<gene>
    <name evidence="2" type="ORF">AC579_123</name>
</gene>
<evidence type="ECO:0000313" key="2">
    <source>
        <dbReference type="EMBL" id="KXT15721.1"/>
    </source>
</evidence>
<feature type="region of interest" description="Disordered" evidence="1">
    <location>
        <begin position="1"/>
        <end position="29"/>
    </location>
</feature>
<sequence length="117" mass="12953">MAPKRKRSALDVQKAKKPKSRAGDRAVEAPPTLFTIPKELRDQIYEDVLLEPDDKSIDVSDKNTCRQAYSLSASRHVRKHAGFGSTGIGWKSTSMGAMPICVQSWRGHLKVMRDGAS</sequence>
<organism evidence="2 3">
    <name type="scientific">Pseudocercospora musae</name>
    <dbReference type="NCBI Taxonomy" id="113226"/>
    <lineage>
        <taxon>Eukaryota</taxon>
        <taxon>Fungi</taxon>
        <taxon>Dikarya</taxon>
        <taxon>Ascomycota</taxon>
        <taxon>Pezizomycotina</taxon>
        <taxon>Dothideomycetes</taxon>
        <taxon>Dothideomycetidae</taxon>
        <taxon>Mycosphaerellales</taxon>
        <taxon>Mycosphaerellaceae</taxon>
        <taxon>Pseudocercospora</taxon>
    </lineage>
</organism>